<dbReference type="STRING" id="1675527.AIOL_003027"/>
<evidence type="ECO:0000313" key="3">
    <source>
        <dbReference type="Proteomes" id="UP000037178"/>
    </source>
</evidence>
<sequence>MRHIRVSHQAREEDHARVTEYYAQAGIRAEVQPFFRDVPDRISAAQLVIARAGASTVADLSVIGRPSILIPYAASIRDEQTANARALVDAQAAVLMPESKLDAATLSEHIAAILDDEQAAAQMAQAALSIGKPDAAERLAEMVTDLTKGHSQADEA</sequence>
<gene>
    <name evidence="2" type="ORF">AIOL_003027</name>
</gene>
<organism evidence="2 3">
    <name type="scientific">Candidatus Rhodobacter oscarellae</name>
    <dbReference type="NCBI Taxonomy" id="1675527"/>
    <lineage>
        <taxon>Bacteria</taxon>
        <taxon>Pseudomonadati</taxon>
        <taxon>Pseudomonadota</taxon>
        <taxon>Alphaproteobacteria</taxon>
        <taxon>Rhodobacterales</taxon>
        <taxon>Rhodobacter group</taxon>
        <taxon>Rhodobacter</taxon>
    </lineage>
</organism>
<dbReference type="Pfam" id="PF04101">
    <property type="entry name" value="Glyco_tran_28_C"/>
    <property type="match status" value="1"/>
</dbReference>
<keyword evidence="2" id="KW-0328">Glycosyltransferase</keyword>
<dbReference type="EC" id="2.4.1.227" evidence="2"/>
<keyword evidence="3" id="KW-1185">Reference proteome</keyword>
<dbReference type="AlphaFoldDB" id="A0A0J9E5P4"/>
<comment type="caution">
    <text evidence="2">The sequence shown here is derived from an EMBL/GenBank/DDBJ whole genome shotgun (WGS) entry which is preliminary data.</text>
</comment>
<dbReference type="PANTHER" id="PTHR21015:SF22">
    <property type="entry name" value="GLYCOSYLTRANSFERASE"/>
    <property type="match status" value="1"/>
</dbReference>
<protein>
    <submittedName>
        <fullName evidence="2">UDP-N-acetylglucosamine--N-acetylmuramyl-(Pentapeptide) pyrophosphoryl-undecaprenol N-acetylglucosamine transferase</fullName>
        <ecNumber evidence="2">2.4.1.227</ecNumber>
    </submittedName>
</protein>
<dbReference type="GO" id="GO:0050511">
    <property type="term" value="F:undecaprenyldiphospho-muramoylpentapeptide beta-N-acetylglucosaminyltransferase activity"/>
    <property type="evidence" value="ECO:0007669"/>
    <property type="project" value="TreeGrafter"/>
</dbReference>
<dbReference type="Gene3D" id="3.40.50.2000">
    <property type="entry name" value="Glycogen Phosphorylase B"/>
    <property type="match status" value="1"/>
</dbReference>
<dbReference type="SUPFAM" id="SSF53756">
    <property type="entry name" value="UDP-Glycosyltransferase/glycogen phosphorylase"/>
    <property type="match status" value="1"/>
</dbReference>
<dbReference type="PATRIC" id="fig|1675527.3.peg.3167"/>
<name>A0A0J9E5P4_9RHOB</name>
<reference evidence="2 3" key="1">
    <citation type="submission" date="2015-06" db="EMBL/GenBank/DDBJ databases">
        <title>Draft genome sequence of an Alphaproteobacteria species associated to the Mediterranean sponge Oscarella lobularis.</title>
        <authorList>
            <person name="Jourda C."/>
            <person name="Santini S."/>
            <person name="Claverie J.-M."/>
        </authorList>
    </citation>
    <scope>NUCLEOTIDE SEQUENCE [LARGE SCALE GENOMIC DNA]</scope>
    <source>
        <strain evidence="2">IGS</strain>
    </source>
</reference>
<dbReference type="PANTHER" id="PTHR21015">
    <property type="entry name" value="UDP-N-ACETYLGLUCOSAMINE--N-ACETYLMURAMYL-(PENTAPEPTIDE) PYROPHOSPHORYL-UNDECAPRENOL N-ACETYLGLUCOSAMINE TRANSFERASE 1"/>
    <property type="match status" value="1"/>
</dbReference>
<keyword evidence="2" id="KW-0808">Transferase</keyword>
<dbReference type="CDD" id="cd03785">
    <property type="entry name" value="GT28_MurG"/>
    <property type="match status" value="1"/>
</dbReference>
<proteinExistence type="predicted"/>
<evidence type="ECO:0000259" key="1">
    <source>
        <dbReference type="Pfam" id="PF04101"/>
    </source>
</evidence>
<accession>A0A0J9E5P4</accession>
<evidence type="ECO:0000313" key="2">
    <source>
        <dbReference type="EMBL" id="KMW58057.1"/>
    </source>
</evidence>
<dbReference type="EMBL" id="LFTY01000002">
    <property type="protein sequence ID" value="KMW58057.1"/>
    <property type="molecule type" value="Genomic_DNA"/>
</dbReference>
<dbReference type="InterPro" id="IPR007235">
    <property type="entry name" value="Glyco_trans_28_C"/>
</dbReference>
<feature type="domain" description="Glycosyl transferase family 28 C-terminal" evidence="1">
    <location>
        <begin position="4"/>
        <end position="139"/>
    </location>
</feature>
<dbReference type="Proteomes" id="UP000037178">
    <property type="component" value="Unassembled WGS sequence"/>
</dbReference>